<gene>
    <name evidence="2" type="ORF">GCM10009535_17050</name>
</gene>
<comment type="caution">
    <text evidence="2">The sequence shown here is derived from an EMBL/GenBank/DDBJ whole genome shotgun (WGS) entry which is preliminary data.</text>
</comment>
<reference evidence="2 3" key="1">
    <citation type="journal article" date="2019" name="Int. J. Syst. Evol. Microbiol.">
        <title>The Global Catalogue of Microorganisms (GCM) 10K type strain sequencing project: providing services to taxonomists for standard genome sequencing and annotation.</title>
        <authorList>
            <consortium name="The Broad Institute Genomics Platform"/>
            <consortium name="The Broad Institute Genome Sequencing Center for Infectious Disease"/>
            <person name="Wu L."/>
            <person name="Ma J."/>
        </authorList>
    </citation>
    <scope>NUCLEOTIDE SEQUENCE [LARGE SCALE GENOMIC DNA]</scope>
    <source>
        <strain evidence="2 3">JCM 10367</strain>
    </source>
</reference>
<dbReference type="Proteomes" id="UP001500724">
    <property type="component" value="Unassembled WGS sequence"/>
</dbReference>
<sequence>MFVRPAAEGTDPFGTARLRRGVLDAWATSPARFREDANAEEDLVLGGYRDRLVVELAQNAADAAARAGVPGRLRLTLRDGVLVAANTGAPLDAAGVESLSTLRASAKRDEPERAVGRFGVGFAAVLAVSDEPAVVGRHGGVRWSLAEARELAQETARHSPGLGDEIRRRDGHVPLLRLPFAAEGTPPAPYDTAVILPLRDAAAADLAERLLHAVDDALLLTLPGLEEVVVETGDDQPRTLRRRAEAGLTVVEDSRDGTTRWRTATAHGPIAPELLADRPVEERLRPHWSVTWAVPADRDGSPGRPRTSPVLHAPTPSDEPLGVPALLIASFPLDSTRRHAAPGPLTDFLVERAADAYAELLAEWRPVTTGIIDLVPGPLGKGELDGALRRAILERLPRTAFLPPAVPPGEGGDDGELPEALRPRDAEIVEGAGSETVRVLAQVLPTLLPAGLERRVELRTLGVARIPLTDAIDRLAGLEKAPDWWRRLYESLAGLDPDRLSGLPVPLADGRTTIGPRQVLLPGPDAARIDPEVLGRLGLKVAHPDAAHPLLEKLGALPATPRAVLTTPQVRAAVAASLDDEGPLNWEEDGLDAEELADTVLGLVRDAGLEPGDEPWLGALALPDEDGELSPACELVFPGGPFASVMREGELAAVDAELAERWGEQPLAACGVLVNFTLIRATDVVLDPDELEPREGDYPEPDDAGLLDAVDVWCEDILDRFPDTPVPPVATEIVAVRDLDLVDDDQWPRALALLSRPPLRDAITQPVRILLPDGTHEVVRPYTAWWLRGHPVLDGRRPAGLRAAGGDPLLRGLYDEADATGFDDAQVLRALGVRTSVSALLDEPGGAAELLDRLADPDRQVTAPQLHALYTALAELDPEQVTLPDELRAVVDGDVRVVDAADAVVVDSPDLLPFTEGVPLLPVRPTRAAGLAELFQVRRLSESVTGEVHSKGTEHEVPDSVRVLLGPRTPSSYVEHEELVVDGIEIDWRLTDDGVVHAATLEGVAAGLAWAAGQWPRRFEVAALLEDPSRTEELARDRWFD</sequence>
<name>A0ABN1HEU4_9ACTN</name>
<protein>
    <recommendedName>
        <fullName evidence="4">Molecular chaperone Hsp90</fullName>
    </recommendedName>
</protein>
<organism evidence="2 3">
    <name type="scientific">Streptomyces thermocarboxydovorans</name>
    <dbReference type="NCBI Taxonomy" id="59298"/>
    <lineage>
        <taxon>Bacteria</taxon>
        <taxon>Bacillati</taxon>
        <taxon>Actinomycetota</taxon>
        <taxon>Actinomycetes</taxon>
        <taxon>Kitasatosporales</taxon>
        <taxon>Streptomycetaceae</taxon>
        <taxon>Streptomyces</taxon>
    </lineage>
</organism>
<keyword evidence="3" id="KW-1185">Reference proteome</keyword>
<proteinExistence type="predicted"/>
<dbReference type="SUPFAM" id="SSF55874">
    <property type="entry name" value="ATPase domain of HSP90 chaperone/DNA topoisomerase II/histidine kinase"/>
    <property type="match status" value="1"/>
</dbReference>
<evidence type="ECO:0008006" key="4">
    <source>
        <dbReference type="Google" id="ProtNLM"/>
    </source>
</evidence>
<evidence type="ECO:0000256" key="1">
    <source>
        <dbReference type="SAM" id="MobiDB-lite"/>
    </source>
</evidence>
<evidence type="ECO:0000313" key="3">
    <source>
        <dbReference type="Proteomes" id="UP001500724"/>
    </source>
</evidence>
<dbReference type="NCBIfam" id="NF047352">
    <property type="entry name" value="P_loop_sacsin"/>
    <property type="match status" value="1"/>
</dbReference>
<accession>A0ABN1HEU4</accession>
<feature type="region of interest" description="Disordered" evidence="1">
    <location>
        <begin position="295"/>
        <end position="317"/>
    </location>
</feature>
<dbReference type="InterPro" id="IPR036890">
    <property type="entry name" value="HATPase_C_sf"/>
</dbReference>
<evidence type="ECO:0000313" key="2">
    <source>
        <dbReference type="EMBL" id="GAA0640595.1"/>
    </source>
</evidence>
<dbReference type="EMBL" id="BAAAGU010000013">
    <property type="protein sequence ID" value="GAA0640595.1"/>
    <property type="molecule type" value="Genomic_DNA"/>
</dbReference>